<dbReference type="PROSITE" id="PS50181">
    <property type="entry name" value="FBOX"/>
    <property type="match status" value="1"/>
</dbReference>
<evidence type="ECO:0000256" key="1">
    <source>
        <dbReference type="SAM" id="MobiDB-lite"/>
    </source>
</evidence>
<organism evidence="3 4">
    <name type="scientific">Cercopithifilaria johnstoni</name>
    <dbReference type="NCBI Taxonomy" id="2874296"/>
    <lineage>
        <taxon>Eukaryota</taxon>
        <taxon>Metazoa</taxon>
        <taxon>Ecdysozoa</taxon>
        <taxon>Nematoda</taxon>
        <taxon>Chromadorea</taxon>
        <taxon>Rhabditida</taxon>
        <taxon>Spirurina</taxon>
        <taxon>Spiruromorpha</taxon>
        <taxon>Filarioidea</taxon>
        <taxon>Onchocercidae</taxon>
        <taxon>Cercopithifilaria</taxon>
    </lineage>
</organism>
<protein>
    <recommendedName>
        <fullName evidence="2">F-box domain-containing protein</fullName>
    </recommendedName>
</protein>
<comment type="caution">
    <text evidence="3">The sequence shown here is derived from an EMBL/GenBank/DDBJ whole genome shotgun (WGS) entry which is preliminary data.</text>
</comment>
<feature type="domain" description="F-box" evidence="2">
    <location>
        <begin position="68"/>
        <end position="112"/>
    </location>
</feature>
<keyword evidence="4" id="KW-1185">Reference proteome</keyword>
<evidence type="ECO:0000259" key="2">
    <source>
        <dbReference type="PROSITE" id="PS50181"/>
    </source>
</evidence>
<evidence type="ECO:0000313" key="3">
    <source>
        <dbReference type="EMBL" id="CAG9540503.1"/>
    </source>
</evidence>
<dbReference type="OrthoDB" id="5854883at2759"/>
<feature type="region of interest" description="Disordered" evidence="1">
    <location>
        <begin position="21"/>
        <end position="51"/>
    </location>
</feature>
<dbReference type="EMBL" id="CAKAEH010001969">
    <property type="protein sequence ID" value="CAG9540503.1"/>
    <property type="molecule type" value="Genomic_DNA"/>
</dbReference>
<sequence>MNDIKRIRANIAVNRNYQKLKNNRKRKQHNNNNNNNNKTKKRDRNSKIHPFSGDARGVIKIRYDTISPSILQQLPMMILSQIVSNLNIIDQKHFSDTCRAARTAMKVYWDTYNDLHIDTLMEKTFSFVAEKNRCSLHAIRREITLTLCLIPNFTLRKLYFQPVYSLHLQDLRDIEIRAKKTSKEIFGSLKHLDLRGCVVEYGELKYFSNACAKLTSIAITHAAVFLPNEMFINDDHMKQHKLKDPFETIRNFFGVSLPNFTEMEKRGTIPAEHTELLLKLFILFPYIETFHID</sequence>
<dbReference type="AlphaFoldDB" id="A0A8J2MFI7"/>
<name>A0A8J2MFI7_9BILA</name>
<accession>A0A8J2MFI7</accession>
<gene>
    <name evidence="3" type="ORF">CJOHNSTONI_LOCUS10009</name>
</gene>
<reference evidence="3" key="1">
    <citation type="submission" date="2021-09" db="EMBL/GenBank/DDBJ databases">
        <authorList>
            <consortium name="Pathogen Informatics"/>
        </authorList>
    </citation>
    <scope>NUCLEOTIDE SEQUENCE</scope>
</reference>
<proteinExistence type="predicted"/>
<evidence type="ECO:0000313" key="4">
    <source>
        <dbReference type="Proteomes" id="UP000746747"/>
    </source>
</evidence>
<dbReference type="InterPro" id="IPR001810">
    <property type="entry name" value="F-box_dom"/>
</dbReference>
<dbReference type="Proteomes" id="UP000746747">
    <property type="component" value="Unassembled WGS sequence"/>
</dbReference>